<dbReference type="Proteomes" id="UP001232493">
    <property type="component" value="Chromosome"/>
</dbReference>
<accession>A0ABY8PNK1</accession>
<reference evidence="2 3" key="1">
    <citation type="submission" date="2021-02" db="EMBL/GenBank/DDBJ databases">
        <title>Characterization of Marinitoga sp. nov. str. BP5-C20A.</title>
        <authorList>
            <person name="Erauso G."/>
            <person name="Postec A."/>
        </authorList>
    </citation>
    <scope>NUCLEOTIDE SEQUENCE [LARGE SCALE GENOMIC DNA]</scope>
    <source>
        <strain evidence="2 3">BP5-C20A</strain>
    </source>
</reference>
<dbReference type="EMBL" id="CP069362">
    <property type="protein sequence ID" value="WGS64200.1"/>
    <property type="molecule type" value="Genomic_DNA"/>
</dbReference>
<feature type="signal peptide" evidence="1">
    <location>
        <begin position="1"/>
        <end position="23"/>
    </location>
</feature>
<keyword evidence="3" id="KW-1185">Reference proteome</keyword>
<proteinExistence type="predicted"/>
<sequence length="350" mass="39531">MKKISYFIIFLLTLALFSCSSQTNQEPYEYFSPQDNNYTEIVTEGKGVTLEDAESNARIQALQNIVGMRIYNQTTVKNFKLVDKTILSKTYGFIKGAQIIETHNNNGIYTVKVKYKVSKDIGDDDFFYILQQMKKPKIGVSISLSSDIDLSKDKISEISVESELSKYGFNLFDSKRIKEISDKTKLANEGLDILITGNAYAEYSGEYYGLSTARCKIDLKAYWASTGKLIASVTSEAGGSDVTKLNAIKTAIKKSSEIAGKKLAKKILKTWMDYLANGIPIQIVVLDLSNNEYQNIANKIKTTFKVFSYNYSNGKAVFEIESNKFTDDIYNLYFKDYKLVTQNITYLVIK</sequence>
<name>A0ABY8PNK1_9BACT</name>
<dbReference type="PROSITE" id="PS51257">
    <property type="entry name" value="PROKAR_LIPOPROTEIN"/>
    <property type="match status" value="1"/>
</dbReference>
<protein>
    <recommendedName>
        <fullName evidence="4">Lipoprotein</fullName>
    </recommendedName>
</protein>
<feature type="chain" id="PRO_5046526945" description="Lipoprotein" evidence="1">
    <location>
        <begin position="24"/>
        <end position="350"/>
    </location>
</feature>
<evidence type="ECO:0008006" key="4">
    <source>
        <dbReference type="Google" id="ProtNLM"/>
    </source>
</evidence>
<dbReference type="RefSeq" id="WP_280997655.1">
    <property type="nucleotide sequence ID" value="NZ_CP069362.1"/>
</dbReference>
<gene>
    <name evidence="2" type="ORF">JRV97_07400</name>
</gene>
<evidence type="ECO:0000313" key="2">
    <source>
        <dbReference type="EMBL" id="WGS64200.1"/>
    </source>
</evidence>
<organism evidence="2 3">
    <name type="scientific">Marinitoga aeolica</name>
    <dbReference type="NCBI Taxonomy" id="2809031"/>
    <lineage>
        <taxon>Bacteria</taxon>
        <taxon>Thermotogati</taxon>
        <taxon>Thermotogota</taxon>
        <taxon>Thermotogae</taxon>
        <taxon>Petrotogales</taxon>
        <taxon>Petrotogaceae</taxon>
        <taxon>Marinitoga</taxon>
    </lineage>
</organism>
<evidence type="ECO:0000256" key="1">
    <source>
        <dbReference type="SAM" id="SignalP"/>
    </source>
</evidence>
<keyword evidence="1" id="KW-0732">Signal</keyword>
<evidence type="ECO:0000313" key="3">
    <source>
        <dbReference type="Proteomes" id="UP001232493"/>
    </source>
</evidence>